<dbReference type="Pfam" id="PF13561">
    <property type="entry name" value="adh_short_C2"/>
    <property type="match status" value="1"/>
</dbReference>
<dbReference type="STRING" id="582692.SAMN05720606_101327"/>
<feature type="active site" description="Proton acceptor" evidence="9">
    <location>
        <position position="156"/>
    </location>
</feature>
<feature type="binding site" evidence="11">
    <location>
        <position position="163"/>
    </location>
    <ligand>
        <name>NAD(+)</name>
        <dbReference type="ChEBI" id="CHEBI:57540"/>
    </ligand>
</feature>
<feature type="binding site" evidence="10">
    <location>
        <position position="96"/>
    </location>
    <ligand>
        <name>substrate</name>
    </ligand>
</feature>
<name>A0A1G5BDQ8_9BACL</name>
<sequence>MLLEGKQILITGVANEKSIAWGIAKSLNKQGARLLFTYRKEKSRRKLQKMLTDAEIEPVCIVACDALNDDSISEAFNFIKQHVGRIDGVVHSLAYASIEALHGDCIDISREDFLEALSASTYSLISFCKHVREVMPEGGSVVTQTYLGSERAIDNYSVMGIAKAALEAAVRYLSVDLGKLGIRVNAVSSGVIKTSASSVILGLDEKLLNVAERAPLKKNVTLEEIGDTSMFLMSSLSKGITGEIIYVDSGFHVLG</sequence>
<dbReference type="RefSeq" id="WP_090915273.1">
    <property type="nucleotide sequence ID" value="NZ_FMVM01000001.1"/>
</dbReference>
<proteinExistence type="inferred from homology"/>
<keyword evidence="3 8" id="KW-0444">Lipid biosynthesis</keyword>
<feature type="binding site" evidence="11">
    <location>
        <position position="12"/>
    </location>
    <ligand>
        <name>NAD(+)</name>
        <dbReference type="ChEBI" id="CHEBI:57540"/>
    </ligand>
</feature>
<evidence type="ECO:0000256" key="1">
    <source>
        <dbReference type="ARBA" id="ARBA00005189"/>
    </source>
</evidence>
<evidence type="ECO:0000256" key="5">
    <source>
        <dbReference type="ARBA" id="ARBA00023002"/>
    </source>
</evidence>
<evidence type="ECO:0000313" key="13">
    <source>
        <dbReference type="Proteomes" id="UP000198538"/>
    </source>
</evidence>
<keyword evidence="5 8" id="KW-0560">Oxidoreductase</keyword>
<dbReference type="PANTHER" id="PTHR43159:SF2">
    <property type="entry name" value="ENOYL-[ACYL-CARRIER-PROTEIN] REDUCTASE [NADH], CHLOROPLASTIC"/>
    <property type="match status" value="1"/>
</dbReference>
<evidence type="ECO:0000256" key="2">
    <source>
        <dbReference type="ARBA" id="ARBA00009233"/>
    </source>
</evidence>
<protein>
    <recommendedName>
        <fullName evidence="8">Enoyl-[acyl-carrier-protein] reductase [NADH]</fullName>
        <ecNumber evidence="8">1.3.1.9</ecNumber>
    </recommendedName>
</protein>
<reference evidence="13" key="1">
    <citation type="submission" date="2016-10" db="EMBL/GenBank/DDBJ databases">
        <authorList>
            <person name="Varghese N."/>
            <person name="Submissions S."/>
        </authorList>
    </citation>
    <scope>NUCLEOTIDE SEQUENCE [LARGE SCALE GENOMIC DNA]</scope>
    <source>
        <strain evidence="13">BL9</strain>
    </source>
</reference>
<dbReference type="InterPro" id="IPR036291">
    <property type="entry name" value="NAD(P)-bd_dom_sf"/>
</dbReference>
<dbReference type="PIRSF" id="PIRSF000094">
    <property type="entry name" value="Enoyl-ACP_rdct"/>
    <property type="match status" value="1"/>
</dbReference>
<feature type="binding site" evidence="11">
    <location>
        <position position="93"/>
    </location>
    <ligand>
        <name>NAD(+)</name>
        <dbReference type="ChEBI" id="CHEBI:57540"/>
    </ligand>
</feature>
<dbReference type="PANTHER" id="PTHR43159">
    <property type="entry name" value="ENOYL-[ACYL-CARRIER-PROTEIN] REDUCTASE"/>
    <property type="match status" value="1"/>
</dbReference>
<evidence type="ECO:0000256" key="8">
    <source>
        <dbReference type="PIRNR" id="PIRNR000094"/>
    </source>
</evidence>
<dbReference type="Proteomes" id="UP000198538">
    <property type="component" value="Unassembled WGS sequence"/>
</dbReference>
<gene>
    <name evidence="12" type="ORF">SAMN05720606_101327</name>
</gene>
<keyword evidence="13" id="KW-1185">Reference proteome</keyword>
<dbReference type="AlphaFoldDB" id="A0A1G5BDQ8"/>
<dbReference type="GO" id="GO:0006633">
    <property type="term" value="P:fatty acid biosynthetic process"/>
    <property type="evidence" value="ECO:0007669"/>
    <property type="project" value="UniProtKB-KW"/>
</dbReference>
<feature type="binding site" evidence="11">
    <location>
        <begin position="192"/>
        <end position="196"/>
    </location>
    <ligand>
        <name>NAD(+)</name>
        <dbReference type="ChEBI" id="CHEBI:57540"/>
    </ligand>
</feature>
<evidence type="ECO:0000256" key="10">
    <source>
        <dbReference type="PIRSR" id="PIRSR000094-2"/>
    </source>
</evidence>
<evidence type="ECO:0000313" key="12">
    <source>
        <dbReference type="EMBL" id="SCX88170.1"/>
    </source>
</evidence>
<dbReference type="GO" id="GO:0004318">
    <property type="term" value="F:enoyl-[acyl-carrier-protein] reductase (NADH) activity"/>
    <property type="evidence" value="ECO:0007669"/>
    <property type="project" value="UniProtKB-EC"/>
</dbReference>
<dbReference type="Gene3D" id="1.10.8.400">
    <property type="entry name" value="Enoyl acyl carrier protein reductase"/>
    <property type="match status" value="1"/>
</dbReference>
<evidence type="ECO:0000256" key="11">
    <source>
        <dbReference type="PIRSR" id="PIRSR000094-3"/>
    </source>
</evidence>
<evidence type="ECO:0000256" key="6">
    <source>
        <dbReference type="ARBA" id="ARBA00023098"/>
    </source>
</evidence>
<evidence type="ECO:0000256" key="9">
    <source>
        <dbReference type="PIRSR" id="PIRSR000094-1"/>
    </source>
</evidence>
<evidence type="ECO:0000256" key="4">
    <source>
        <dbReference type="ARBA" id="ARBA00022832"/>
    </source>
</evidence>
<feature type="active site" description="Proton acceptor" evidence="9">
    <location>
        <position position="146"/>
    </location>
</feature>
<dbReference type="Gene3D" id="3.40.50.720">
    <property type="entry name" value="NAD(P)-binding Rossmann-like Domain"/>
    <property type="match status" value="1"/>
</dbReference>
<dbReference type="InterPro" id="IPR002347">
    <property type="entry name" value="SDR_fam"/>
</dbReference>
<comment type="catalytic activity">
    <reaction evidence="8">
        <text>a 2,3-saturated acyl-[ACP] + NAD(+) = a (2E)-enoyl-[ACP] + NADH + H(+)</text>
        <dbReference type="Rhea" id="RHEA:10240"/>
        <dbReference type="Rhea" id="RHEA-COMP:9925"/>
        <dbReference type="Rhea" id="RHEA-COMP:9926"/>
        <dbReference type="ChEBI" id="CHEBI:15378"/>
        <dbReference type="ChEBI" id="CHEBI:57540"/>
        <dbReference type="ChEBI" id="CHEBI:57945"/>
        <dbReference type="ChEBI" id="CHEBI:78784"/>
        <dbReference type="ChEBI" id="CHEBI:78785"/>
        <dbReference type="EC" id="1.3.1.9"/>
    </reaction>
</comment>
<dbReference type="InterPro" id="IPR014358">
    <property type="entry name" value="Enoyl-ACP_Rdtase_NADH"/>
</dbReference>
<dbReference type="EMBL" id="FMVM01000001">
    <property type="protein sequence ID" value="SCX88170.1"/>
    <property type="molecule type" value="Genomic_DNA"/>
</dbReference>
<organism evidence="12 13">
    <name type="scientific">Paenibacillus polysaccharolyticus</name>
    <dbReference type="NCBI Taxonomy" id="582692"/>
    <lineage>
        <taxon>Bacteria</taxon>
        <taxon>Bacillati</taxon>
        <taxon>Bacillota</taxon>
        <taxon>Bacilli</taxon>
        <taxon>Bacillales</taxon>
        <taxon>Paenibacillaceae</taxon>
        <taxon>Paenibacillus</taxon>
    </lineage>
</organism>
<feature type="binding site" evidence="11">
    <location>
        <begin position="18"/>
        <end position="19"/>
    </location>
    <ligand>
        <name>NAD(+)</name>
        <dbReference type="ChEBI" id="CHEBI:57540"/>
    </ligand>
</feature>
<dbReference type="PRINTS" id="PR00081">
    <property type="entry name" value="GDHRDH"/>
</dbReference>
<accession>A0A1G5BDQ8</accession>
<keyword evidence="8 11" id="KW-0520">NAD</keyword>
<dbReference type="SUPFAM" id="SSF51735">
    <property type="entry name" value="NAD(P)-binding Rossmann-fold domains"/>
    <property type="match status" value="1"/>
</dbReference>
<dbReference type="CDD" id="cd05372">
    <property type="entry name" value="ENR_SDR"/>
    <property type="match status" value="1"/>
</dbReference>
<evidence type="ECO:0000256" key="3">
    <source>
        <dbReference type="ARBA" id="ARBA00022516"/>
    </source>
</evidence>
<comment type="similarity">
    <text evidence="2 8">Belongs to the short-chain dehydrogenases/reductases (SDR) family. FabI subfamily.</text>
</comment>
<keyword evidence="6" id="KW-0443">Lipid metabolism</keyword>
<keyword evidence="4" id="KW-0276">Fatty acid metabolism</keyword>
<evidence type="ECO:0000256" key="7">
    <source>
        <dbReference type="ARBA" id="ARBA00023160"/>
    </source>
</evidence>
<dbReference type="EC" id="1.3.1.9" evidence="8"/>
<comment type="pathway">
    <text evidence="1">Lipid metabolism.</text>
</comment>
<keyword evidence="7 8" id="KW-0275">Fatty acid biosynthesis</keyword>